<name>A0A4Q4TJU6_9PEZI</name>
<dbReference type="GO" id="GO:0005524">
    <property type="term" value="F:ATP binding"/>
    <property type="evidence" value="ECO:0007669"/>
    <property type="project" value="UniProtKB-KW"/>
</dbReference>
<evidence type="ECO:0000256" key="5">
    <source>
        <dbReference type="ARBA" id="ARBA00022840"/>
    </source>
</evidence>
<gene>
    <name evidence="8" type="ORF">DL764_002552</name>
</gene>
<comment type="similarity">
    <text evidence="1">Belongs to the folylpolyglutamate synthase family.</text>
</comment>
<organism evidence="8 9">
    <name type="scientific">Monosporascus ibericus</name>
    <dbReference type="NCBI Taxonomy" id="155417"/>
    <lineage>
        <taxon>Eukaryota</taxon>
        <taxon>Fungi</taxon>
        <taxon>Dikarya</taxon>
        <taxon>Ascomycota</taxon>
        <taxon>Pezizomycotina</taxon>
        <taxon>Sordariomycetes</taxon>
        <taxon>Xylariomycetidae</taxon>
        <taxon>Xylariales</taxon>
        <taxon>Xylariales incertae sedis</taxon>
        <taxon>Monosporascus</taxon>
    </lineage>
</organism>
<dbReference type="STRING" id="155417.A0A4Q4TJU6"/>
<evidence type="ECO:0000256" key="7">
    <source>
        <dbReference type="SAM" id="MobiDB-lite"/>
    </source>
</evidence>
<keyword evidence="9" id="KW-1185">Reference proteome</keyword>
<sequence>MIDLGLARITALLKHTPQTWRAIHVAGTNGKGSICAYLTAMLRAKNVSCGRFTSPHLIDRWDSITVNDGAVSEAKFRYFEDLVKKRNKEQRLGASEFELLTATAFEIFESEKVEVGVIEVGLGGTLDATNALRHKSVTVISKIGLDHQSFLGNTLEEIASQKAGIMRAGVPCVVDDSNSRSVLGAINNCAATTGATVKFVGPQTSELVQNMHDELEPHQRQNLACAYGAFRLAYPQYAHDTAIFTRAIREMVWPGRLQLLDVERLTGRKAAVLLDGAHNPQSAEVLAAYVDKHLRTDNKRVTYVLAASEGKNITEILKLLLRPGDNVAAVEFGPVDGMPWVKPMESNSILDLAAELGVAVSSRFDAHASVQSALGWATRTANEGPLVIAGSLFQSGETLTFIEHIKAGLRVLRDDENSVLMFSGGPTRKETRLSEARSYANLAAANSFFGIIPESSSPKVVCEGRALDSYSNVLLSLIQFWQDHGNVWPEQITIVSHAFKRERLVDCHCGAIGFPLDRVNFVGIDPPGMTDGSNEAAAKGVAEAVTQWLEDPHGKGKVLAGKRKKRNPWGVSQLLFSTEEGRKRSGVRSEIREDGQESLSDGSPQPWSYTN</sequence>
<feature type="compositionally biased region" description="Polar residues" evidence="7">
    <location>
        <begin position="597"/>
        <end position="611"/>
    </location>
</feature>
<accession>A0A4Q4TJU6</accession>
<proteinExistence type="inferred from homology"/>
<dbReference type="GO" id="GO:0005739">
    <property type="term" value="C:mitochondrion"/>
    <property type="evidence" value="ECO:0007669"/>
    <property type="project" value="TreeGrafter"/>
</dbReference>
<dbReference type="FunFam" id="3.40.1190.10:FF:000010">
    <property type="entry name" value="Dihydrofolate synthetase"/>
    <property type="match status" value="1"/>
</dbReference>
<dbReference type="UniPathway" id="UPA00850"/>
<evidence type="ECO:0000256" key="4">
    <source>
        <dbReference type="ARBA" id="ARBA00022741"/>
    </source>
</evidence>
<dbReference type="Proteomes" id="UP000293360">
    <property type="component" value="Unassembled WGS sequence"/>
</dbReference>
<evidence type="ECO:0000313" key="8">
    <source>
        <dbReference type="EMBL" id="RYP07336.1"/>
    </source>
</evidence>
<keyword evidence="6" id="KW-0460">Magnesium</keyword>
<dbReference type="AlphaFoldDB" id="A0A4Q4TJU6"/>
<reference evidence="8 9" key="1">
    <citation type="submission" date="2018-06" db="EMBL/GenBank/DDBJ databases">
        <title>Complete Genomes of Monosporascus.</title>
        <authorList>
            <person name="Robinson A.J."/>
            <person name="Natvig D.O."/>
        </authorList>
    </citation>
    <scope>NUCLEOTIDE SEQUENCE [LARGE SCALE GENOMIC DNA]</scope>
    <source>
        <strain evidence="8 9">CBS 110550</strain>
    </source>
</reference>
<dbReference type="InterPro" id="IPR036565">
    <property type="entry name" value="Mur-like_cat_sf"/>
</dbReference>
<comment type="caution">
    <text evidence="8">The sequence shown here is derived from an EMBL/GenBank/DDBJ whole genome shotgun (WGS) entry which is preliminary data.</text>
</comment>
<keyword evidence="2" id="KW-0436">Ligase</keyword>
<dbReference type="InterPro" id="IPR036615">
    <property type="entry name" value="Mur_ligase_C_dom_sf"/>
</dbReference>
<feature type="compositionally biased region" description="Basic and acidic residues" evidence="7">
    <location>
        <begin position="580"/>
        <end position="595"/>
    </location>
</feature>
<dbReference type="SUPFAM" id="SSF53244">
    <property type="entry name" value="MurD-like peptide ligases, peptide-binding domain"/>
    <property type="match status" value="1"/>
</dbReference>
<evidence type="ECO:0000256" key="6">
    <source>
        <dbReference type="ARBA" id="ARBA00022842"/>
    </source>
</evidence>
<keyword evidence="3" id="KW-0479">Metal-binding</keyword>
<keyword evidence="4" id="KW-0547">Nucleotide-binding</keyword>
<dbReference type="GO" id="GO:0008841">
    <property type="term" value="F:dihydrofolate synthase activity"/>
    <property type="evidence" value="ECO:0007669"/>
    <property type="project" value="TreeGrafter"/>
</dbReference>
<evidence type="ECO:0008006" key="10">
    <source>
        <dbReference type="Google" id="ProtNLM"/>
    </source>
</evidence>
<dbReference type="GO" id="GO:0004326">
    <property type="term" value="F:tetrahydrofolylpolyglutamate synthase activity"/>
    <property type="evidence" value="ECO:0007669"/>
    <property type="project" value="InterPro"/>
</dbReference>
<feature type="region of interest" description="Disordered" evidence="7">
    <location>
        <begin position="580"/>
        <end position="611"/>
    </location>
</feature>
<evidence type="ECO:0000256" key="2">
    <source>
        <dbReference type="ARBA" id="ARBA00022598"/>
    </source>
</evidence>
<evidence type="ECO:0000313" key="9">
    <source>
        <dbReference type="Proteomes" id="UP000293360"/>
    </source>
</evidence>
<dbReference type="Gene3D" id="3.90.190.20">
    <property type="entry name" value="Mur ligase, C-terminal domain"/>
    <property type="match status" value="1"/>
</dbReference>
<evidence type="ECO:0000256" key="3">
    <source>
        <dbReference type="ARBA" id="ARBA00022723"/>
    </source>
</evidence>
<dbReference type="InterPro" id="IPR001645">
    <property type="entry name" value="Folylpolyglutamate_synth"/>
</dbReference>
<evidence type="ECO:0000256" key="1">
    <source>
        <dbReference type="ARBA" id="ARBA00008276"/>
    </source>
</evidence>
<dbReference type="NCBIfam" id="TIGR01499">
    <property type="entry name" value="folC"/>
    <property type="match status" value="1"/>
</dbReference>
<protein>
    <recommendedName>
        <fullName evidence="10">Mur ligase central domain-containing protein</fullName>
    </recommendedName>
</protein>
<dbReference type="PANTHER" id="PTHR11136">
    <property type="entry name" value="FOLYLPOLYGLUTAMATE SYNTHASE-RELATED"/>
    <property type="match status" value="1"/>
</dbReference>
<dbReference type="SUPFAM" id="SSF53623">
    <property type="entry name" value="MurD-like peptide ligases, catalytic domain"/>
    <property type="match status" value="1"/>
</dbReference>
<dbReference type="GO" id="GO:0046872">
    <property type="term" value="F:metal ion binding"/>
    <property type="evidence" value="ECO:0007669"/>
    <property type="project" value="UniProtKB-KW"/>
</dbReference>
<dbReference type="GO" id="GO:0005829">
    <property type="term" value="C:cytosol"/>
    <property type="evidence" value="ECO:0007669"/>
    <property type="project" value="TreeGrafter"/>
</dbReference>
<dbReference type="PANTHER" id="PTHR11136:SF0">
    <property type="entry name" value="DIHYDROFOLATE SYNTHETASE-RELATED"/>
    <property type="match status" value="1"/>
</dbReference>
<dbReference type="EMBL" id="QJNU01000099">
    <property type="protein sequence ID" value="RYP07336.1"/>
    <property type="molecule type" value="Genomic_DNA"/>
</dbReference>
<keyword evidence="5" id="KW-0067">ATP-binding</keyword>
<dbReference type="OrthoDB" id="5212574at2759"/>
<dbReference type="Gene3D" id="3.40.1190.10">
    <property type="entry name" value="Mur-like, catalytic domain"/>
    <property type="match status" value="1"/>
</dbReference>